<evidence type="ECO:0000313" key="2">
    <source>
        <dbReference type="EMBL" id="EJU02914.1"/>
    </source>
</evidence>
<sequence>MVITLIISRFMFWLLVQEQQSALVVVGISNLLQSLYLLNLILYFLKFVLQNGLKSLIGVGLAKYWERHELETGVLWTLVQIGLKVRSKEGNIDPQEEDRLGDFACTPLPSDEFQQLVKDVFSDLTRYEIEGLPPGDITQSRIEFWFTREHWAERPVDFIQFDWCEDGRLSRENFVIRCMVWHREEQRIADTRLAISQFFQRANAMAFPSRFYLMPYLLIYPYINWTNLVLAAIVWAVVVKVYVFKVDLHELKERLLAGTSVPFNSRTDTTSQHEVEDLIAETIPASSMENPPPGYV</sequence>
<dbReference type="Proteomes" id="UP000030653">
    <property type="component" value="Unassembled WGS sequence"/>
</dbReference>
<dbReference type="RefSeq" id="XP_040629808.1">
    <property type="nucleotide sequence ID" value="XM_040768371.1"/>
</dbReference>
<keyword evidence="1" id="KW-1133">Transmembrane helix</keyword>
<keyword evidence="1" id="KW-0812">Transmembrane</keyword>
<name>M5G2J9_DACPD</name>
<proteinExistence type="predicted"/>
<dbReference type="EMBL" id="JH795861">
    <property type="protein sequence ID" value="EJU02914.1"/>
    <property type="molecule type" value="Genomic_DNA"/>
</dbReference>
<evidence type="ECO:0000313" key="3">
    <source>
        <dbReference type="Proteomes" id="UP000030653"/>
    </source>
</evidence>
<gene>
    <name evidence="2" type="ORF">DACRYDRAFT_106996</name>
</gene>
<protein>
    <submittedName>
        <fullName evidence="2">Uncharacterized protein</fullName>
    </submittedName>
</protein>
<feature type="transmembrane region" description="Helical" evidence="1">
    <location>
        <begin position="225"/>
        <end position="244"/>
    </location>
</feature>
<evidence type="ECO:0000256" key="1">
    <source>
        <dbReference type="SAM" id="Phobius"/>
    </source>
</evidence>
<dbReference type="GeneID" id="63683433"/>
<keyword evidence="1" id="KW-0472">Membrane</keyword>
<feature type="transmembrane region" description="Helical" evidence="1">
    <location>
        <begin position="20"/>
        <end position="45"/>
    </location>
</feature>
<accession>M5G2J9</accession>
<keyword evidence="3" id="KW-1185">Reference proteome</keyword>
<reference evidence="2 3" key="1">
    <citation type="journal article" date="2012" name="Science">
        <title>The Paleozoic origin of enzymatic lignin decomposition reconstructed from 31 fungal genomes.</title>
        <authorList>
            <person name="Floudas D."/>
            <person name="Binder M."/>
            <person name="Riley R."/>
            <person name="Barry K."/>
            <person name="Blanchette R.A."/>
            <person name="Henrissat B."/>
            <person name="Martinez A.T."/>
            <person name="Otillar R."/>
            <person name="Spatafora J.W."/>
            <person name="Yadav J.S."/>
            <person name="Aerts A."/>
            <person name="Benoit I."/>
            <person name="Boyd A."/>
            <person name="Carlson A."/>
            <person name="Copeland A."/>
            <person name="Coutinho P.M."/>
            <person name="de Vries R.P."/>
            <person name="Ferreira P."/>
            <person name="Findley K."/>
            <person name="Foster B."/>
            <person name="Gaskell J."/>
            <person name="Glotzer D."/>
            <person name="Gorecki P."/>
            <person name="Heitman J."/>
            <person name="Hesse C."/>
            <person name="Hori C."/>
            <person name="Igarashi K."/>
            <person name="Jurgens J.A."/>
            <person name="Kallen N."/>
            <person name="Kersten P."/>
            <person name="Kohler A."/>
            <person name="Kuees U."/>
            <person name="Kumar T.K.A."/>
            <person name="Kuo A."/>
            <person name="LaButti K."/>
            <person name="Larrondo L.F."/>
            <person name="Lindquist E."/>
            <person name="Ling A."/>
            <person name="Lombard V."/>
            <person name="Lucas S."/>
            <person name="Lundell T."/>
            <person name="Martin R."/>
            <person name="McLaughlin D.J."/>
            <person name="Morgenstern I."/>
            <person name="Morin E."/>
            <person name="Murat C."/>
            <person name="Nagy L.G."/>
            <person name="Nolan M."/>
            <person name="Ohm R.A."/>
            <person name="Patyshakuliyeva A."/>
            <person name="Rokas A."/>
            <person name="Ruiz-Duenas F.J."/>
            <person name="Sabat G."/>
            <person name="Salamov A."/>
            <person name="Samejima M."/>
            <person name="Schmutz J."/>
            <person name="Slot J.C."/>
            <person name="St John F."/>
            <person name="Stenlid J."/>
            <person name="Sun H."/>
            <person name="Sun S."/>
            <person name="Syed K."/>
            <person name="Tsang A."/>
            <person name="Wiebenga A."/>
            <person name="Young D."/>
            <person name="Pisabarro A."/>
            <person name="Eastwood D.C."/>
            <person name="Martin F."/>
            <person name="Cullen D."/>
            <person name="Grigoriev I.V."/>
            <person name="Hibbett D.S."/>
        </authorList>
    </citation>
    <scope>NUCLEOTIDE SEQUENCE [LARGE SCALE GENOMIC DNA]</scope>
    <source>
        <strain evidence="2 3">DJM-731 SS1</strain>
    </source>
</reference>
<dbReference type="AlphaFoldDB" id="M5G2J9"/>
<organism evidence="2 3">
    <name type="scientific">Dacryopinax primogenitus (strain DJM 731)</name>
    <name type="common">Brown rot fungus</name>
    <dbReference type="NCBI Taxonomy" id="1858805"/>
    <lineage>
        <taxon>Eukaryota</taxon>
        <taxon>Fungi</taxon>
        <taxon>Dikarya</taxon>
        <taxon>Basidiomycota</taxon>
        <taxon>Agaricomycotina</taxon>
        <taxon>Dacrymycetes</taxon>
        <taxon>Dacrymycetales</taxon>
        <taxon>Dacrymycetaceae</taxon>
        <taxon>Dacryopinax</taxon>
    </lineage>
</organism>
<dbReference type="HOGENOM" id="CLU_940160_0_0_1"/>